<accession>A0A067BCA1</accession>
<gene>
    <name evidence="4" type="ORF">SPRG_18467</name>
</gene>
<dbReference type="STRING" id="695850.A0A067BCA1"/>
<dbReference type="VEuPathDB" id="FungiDB:SPRG_18467"/>
<sequence>MRTAAPSLLSCSSTASVARSLQIWREYQWPDFRPRASSDPAPTAPRRRRRNWLVPLGLAILGVLGIVAVVLTVTTIVKRVLPVAATPTPVPHAPSATTAPALAATNSPQATGSYATPLPSSNDRFMYAPDPYTIVFPFNSSQEEPRSTKVSRFGETESPTDDEDDVLLPEENQVHAQLARLRNAMGMENVPFYSREIALRIGSLANNCSSYVNATELPQIVHVPTVKCSADACVHTLGPIWTWFEAGFAQWNETANECMQPASHACRALRGWLNPDLTEYGSPIEPAGAESEARSTDLAAVGTLVPPPSPSPSPMGRPKLVLQLSSVDEPPPAPVAGMLGALKAHHKEQISPEESLKEVQGDGPADLATDTCRFKRLGKGAGGAVYLACYLPSLQLIAIKEVVMHHVEDQHMVAHELHALHDNLVPLVQAATHKSI</sequence>
<evidence type="ECO:0008006" key="6">
    <source>
        <dbReference type="Google" id="ProtNLM"/>
    </source>
</evidence>
<dbReference type="RefSeq" id="XP_012213298.1">
    <property type="nucleotide sequence ID" value="XM_012357908.1"/>
</dbReference>
<feature type="transmembrane region" description="Helical" evidence="3">
    <location>
        <begin position="52"/>
        <end position="73"/>
    </location>
</feature>
<protein>
    <recommendedName>
        <fullName evidence="6">Protein kinase domain-containing protein</fullName>
    </recommendedName>
</protein>
<feature type="compositionally biased region" description="Basic and acidic residues" evidence="2">
    <location>
        <begin position="143"/>
        <end position="155"/>
    </location>
</feature>
<keyword evidence="5" id="KW-1185">Reference proteome</keyword>
<dbReference type="GeneID" id="24139992"/>
<keyword evidence="3" id="KW-1133">Transmembrane helix</keyword>
<feature type="region of interest" description="Disordered" evidence="2">
    <location>
        <begin position="143"/>
        <end position="165"/>
    </location>
</feature>
<dbReference type="KEGG" id="spar:SPRG_18467"/>
<dbReference type="OrthoDB" id="10430137at2759"/>
<proteinExistence type="predicted"/>
<dbReference type="InterPro" id="IPR011009">
    <property type="entry name" value="Kinase-like_dom_sf"/>
</dbReference>
<evidence type="ECO:0000256" key="3">
    <source>
        <dbReference type="SAM" id="Phobius"/>
    </source>
</evidence>
<name>A0A067BCA1_SAPPC</name>
<keyword evidence="3" id="KW-0812">Transmembrane</keyword>
<reference evidence="4 5" key="1">
    <citation type="journal article" date="2013" name="PLoS Genet.">
        <title>Distinctive expansion of potential virulence genes in the genome of the oomycete fish pathogen Saprolegnia parasitica.</title>
        <authorList>
            <person name="Jiang R.H."/>
            <person name="de Bruijn I."/>
            <person name="Haas B.J."/>
            <person name="Belmonte R."/>
            <person name="Lobach L."/>
            <person name="Christie J."/>
            <person name="van den Ackerveken G."/>
            <person name="Bottin A."/>
            <person name="Bulone V."/>
            <person name="Diaz-Moreno S.M."/>
            <person name="Dumas B."/>
            <person name="Fan L."/>
            <person name="Gaulin E."/>
            <person name="Govers F."/>
            <person name="Grenville-Briggs L.J."/>
            <person name="Horner N.R."/>
            <person name="Levin J.Z."/>
            <person name="Mammella M."/>
            <person name="Meijer H.J."/>
            <person name="Morris P."/>
            <person name="Nusbaum C."/>
            <person name="Oome S."/>
            <person name="Phillips A.J."/>
            <person name="van Rooyen D."/>
            <person name="Rzeszutek E."/>
            <person name="Saraiva M."/>
            <person name="Secombes C.J."/>
            <person name="Seidl M.F."/>
            <person name="Snel B."/>
            <person name="Stassen J.H."/>
            <person name="Sykes S."/>
            <person name="Tripathy S."/>
            <person name="van den Berg H."/>
            <person name="Vega-Arreguin J.C."/>
            <person name="Wawra S."/>
            <person name="Young S.K."/>
            <person name="Zeng Q."/>
            <person name="Dieguez-Uribeondo J."/>
            <person name="Russ C."/>
            <person name="Tyler B.M."/>
            <person name="van West P."/>
        </authorList>
    </citation>
    <scope>NUCLEOTIDE SEQUENCE [LARGE SCALE GENOMIC DNA]</scope>
    <source>
        <strain evidence="4 5">CBS 223.65</strain>
    </source>
</reference>
<keyword evidence="3" id="KW-0472">Membrane</keyword>
<evidence type="ECO:0000313" key="5">
    <source>
        <dbReference type="Proteomes" id="UP000030745"/>
    </source>
</evidence>
<dbReference type="EMBL" id="KK584415">
    <property type="protein sequence ID" value="KDO15994.1"/>
    <property type="molecule type" value="Genomic_DNA"/>
</dbReference>
<dbReference type="OMA" id="QPASHAC"/>
<dbReference type="AlphaFoldDB" id="A0A067BCA1"/>
<dbReference type="InterPro" id="IPR017441">
    <property type="entry name" value="Protein_kinase_ATP_BS"/>
</dbReference>
<dbReference type="SUPFAM" id="SSF56112">
    <property type="entry name" value="Protein kinase-like (PK-like)"/>
    <property type="match status" value="1"/>
</dbReference>
<keyword evidence="1" id="KW-0067">ATP-binding</keyword>
<dbReference type="PROSITE" id="PS00107">
    <property type="entry name" value="PROTEIN_KINASE_ATP"/>
    <property type="match status" value="1"/>
</dbReference>
<dbReference type="Proteomes" id="UP000030745">
    <property type="component" value="Unassembled WGS sequence"/>
</dbReference>
<dbReference type="GO" id="GO:0005524">
    <property type="term" value="F:ATP binding"/>
    <property type="evidence" value="ECO:0007669"/>
    <property type="project" value="UniProtKB-UniRule"/>
</dbReference>
<organism evidence="4 5">
    <name type="scientific">Saprolegnia parasitica (strain CBS 223.65)</name>
    <dbReference type="NCBI Taxonomy" id="695850"/>
    <lineage>
        <taxon>Eukaryota</taxon>
        <taxon>Sar</taxon>
        <taxon>Stramenopiles</taxon>
        <taxon>Oomycota</taxon>
        <taxon>Saprolegniomycetes</taxon>
        <taxon>Saprolegniales</taxon>
        <taxon>Saprolegniaceae</taxon>
        <taxon>Saprolegnia</taxon>
    </lineage>
</organism>
<evidence type="ECO:0000313" key="4">
    <source>
        <dbReference type="EMBL" id="KDO15994.1"/>
    </source>
</evidence>
<feature type="binding site" evidence="1">
    <location>
        <position position="400"/>
    </location>
    <ligand>
        <name>ATP</name>
        <dbReference type="ChEBI" id="CHEBI:30616"/>
    </ligand>
</feature>
<feature type="non-terminal residue" evidence="4">
    <location>
        <position position="436"/>
    </location>
</feature>
<evidence type="ECO:0000256" key="1">
    <source>
        <dbReference type="PROSITE-ProRule" id="PRU10141"/>
    </source>
</evidence>
<keyword evidence="1" id="KW-0547">Nucleotide-binding</keyword>
<evidence type="ECO:0000256" key="2">
    <source>
        <dbReference type="SAM" id="MobiDB-lite"/>
    </source>
</evidence>